<name>A0A813L1R2_POLGL</name>
<dbReference type="Proteomes" id="UP000626109">
    <property type="component" value="Unassembled WGS sequence"/>
</dbReference>
<accession>A0A813L1R2</accession>
<organism evidence="2 3">
    <name type="scientific">Polarella glacialis</name>
    <name type="common">Dinoflagellate</name>
    <dbReference type="NCBI Taxonomy" id="89957"/>
    <lineage>
        <taxon>Eukaryota</taxon>
        <taxon>Sar</taxon>
        <taxon>Alveolata</taxon>
        <taxon>Dinophyceae</taxon>
        <taxon>Suessiales</taxon>
        <taxon>Suessiaceae</taxon>
        <taxon>Polarella</taxon>
    </lineage>
</organism>
<evidence type="ECO:0008006" key="4">
    <source>
        <dbReference type="Google" id="ProtNLM"/>
    </source>
</evidence>
<feature type="non-terminal residue" evidence="2">
    <location>
        <position position="1"/>
    </location>
</feature>
<dbReference type="AlphaFoldDB" id="A0A813L1R2"/>
<dbReference type="EMBL" id="CAJNNW010033167">
    <property type="protein sequence ID" value="CAE8717477.1"/>
    <property type="molecule type" value="Genomic_DNA"/>
</dbReference>
<feature type="signal peptide" evidence="1">
    <location>
        <begin position="1"/>
        <end position="22"/>
    </location>
</feature>
<evidence type="ECO:0000313" key="3">
    <source>
        <dbReference type="Proteomes" id="UP000626109"/>
    </source>
</evidence>
<sequence length="221" mass="23560">MACPRALQFLVVCLLDFPGTWGAASSVVWRGISPGPLPNTDTAPHLTIAGLRLCSAVAGSVRAVELFLDPGAKAERSVQPAESVGAPIWLQVWRPGLRRRDHTPNPAQPPWRLVAQVSRTIKPQDLGGLLQIDLADQALPVAVGDCFGWYTGAWNGLVPFESIDSSTMGLEAGLEGVVWAFGHRLAHLGGSEVSLGMGWAARRYALRILFGPLLDASPALN</sequence>
<evidence type="ECO:0000313" key="2">
    <source>
        <dbReference type="EMBL" id="CAE8717477.1"/>
    </source>
</evidence>
<reference evidence="2" key="1">
    <citation type="submission" date="2021-02" db="EMBL/GenBank/DDBJ databases">
        <authorList>
            <person name="Dougan E. K."/>
            <person name="Rhodes N."/>
            <person name="Thang M."/>
            <person name="Chan C."/>
        </authorList>
    </citation>
    <scope>NUCLEOTIDE SEQUENCE</scope>
</reference>
<proteinExistence type="predicted"/>
<feature type="chain" id="PRO_5033003124" description="Beta-galactosidase" evidence="1">
    <location>
        <begin position="23"/>
        <end position="221"/>
    </location>
</feature>
<gene>
    <name evidence="2" type="ORF">PGLA2088_LOCUS39553</name>
</gene>
<protein>
    <recommendedName>
        <fullName evidence="4">Beta-galactosidase</fullName>
    </recommendedName>
</protein>
<keyword evidence="1" id="KW-0732">Signal</keyword>
<comment type="caution">
    <text evidence="2">The sequence shown here is derived from an EMBL/GenBank/DDBJ whole genome shotgun (WGS) entry which is preliminary data.</text>
</comment>
<evidence type="ECO:0000256" key="1">
    <source>
        <dbReference type="SAM" id="SignalP"/>
    </source>
</evidence>